<accession>A0A0V0XN77</accession>
<dbReference type="EMBL" id="JYDU01000200">
    <property type="protein sequence ID" value="KRX89390.1"/>
    <property type="molecule type" value="Genomic_DNA"/>
</dbReference>
<sequence>MAQVKEETWVAFMNIVSGFLGKKKDPEYGQLVNDMLENFEKLGCNLNLKLYFLHLHLDFFHRILLVIKNKITVGVSRAKQSRIERGGQCGDHLLSKGLDTLIKGTPTSIRSNLLYFVHSKTVYAILYALFCREHCIAQYVDTHGAALYPVYQFLLVSSCRPVIGKFFVQSTPYDFPWRLINPLWVP</sequence>
<reference evidence="1 2" key="1">
    <citation type="submission" date="2015-01" db="EMBL/GenBank/DDBJ databases">
        <title>Evolution of Trichinella species and genotypes.</title>
        <authorList>
            <person name="Korhonen P.K."/>
            <person name="Edoardo P."/>
            <person name="Giuseppe L.R."/>
            <person name="Gasser R.B."/>
        </authorList>
    </citation>
    <scope>NUCLEOTIDE SEQUENCE [LARGE SCALE GENOMIC DNA]</scope>
    <source>
        <strain evidence="1">ISS141</strain>
    </source>
</reference>
<evidence type="ECO:0000313" key="2">
    <source>
        <dbReference type="Proteomes" id="UP000054815"/>
    </source>
</evidence>
<protein>
    <submittedName>
        <fullName evidence="1">Uncharacterized protein</fullName>
    </submittedName>
</protein>
<dbReference type="AlphaFoldDB" id="A0A0V0XN77"/>
<dbReference type="PANTHER" id="PTHR46114">
    <property type="entry name" value="APPLE DOMAIN-CONTAINING PROTEIN"/>
    <property type="match status" value="1"/>
</dbReference>
<comment type="caution">
    <text evidence="1">The sequence shown here is derived from an EMBL/GenBank/DDBJ whole genome shotgun (WGS) entry which is preliminary data.</text>
</comment>
<dbReference type="PANTHER" id="PTHR46114:SF1">
    <property type="entry name" value="ZAD DOMAIN-CONTAINING PROTEIN"/>
    <property type="match status" value="1"/>
</dbReference>
<gene>
    <name evidence="1" type="ORF">T4E_3873</name>
</gene>
<evidence type="ECO:0000313" key="1">
    <source>
        <dbReference type="EMBL" id="KRX89390.1"/>
    </source>
</evidence>
<organism evidence="1 2">
    <name type="scientific">Trichinella pseudospiralis</name>
    <name type="common">Parasitic roundworm</name>
    <dbReference type="NCBI Taxonomy" id="6337"/>
    <lineage>
        <taxon>Eukaryota</taxon>
        <taxon>Metazoa</taxon>
        <taxon>Ecdysozoa</taxon>
        <taxon>Nematoda</taxon>
        <taxon>Enoplea</taxon>
        <taxon>Dorylaimia</taxon>
        <taxon>Trichinellida</taxon>
        <taxon>Trichinellidae</taxon>
        <taxon>Trichinella</taxon>
    </lineage>
</organism>
<name>A0A0V0XN77_TRIPS</name>
<proteinExistence type="predicted"/>
<dbReference type="Proteomes" id="UP000054815">
    <property type="component" value="Unassembled WGS sequence"/>
</dbReference>
<dbReference type="STRING" id="6337.A0A0V0XN77"/>